<feature type="region of interest" description="Disordered" evidence="8">
    <location>
        <begin position="537"/>
        <end position="568"/>
    </location>
</feature>
<evidence type="ECO:0000256" key="3">
    <source>
        <dbReference type="ARBA" id="ARBA00022737"/>
    </source>
</evidence>
<keyword evidence="4" id="KW-0508">mRNA splicing</keyword>
<sequence>MDESDGSEVEDMEGGEETSSDEEGLEVSEEDMRSMALLQSELQKNPLQYDKHLEYLGLLRKWQLFETLESARESMSEWFPLSPPLWKNWIEDSVQSGKDNHFVRNLYDRAVEDYLSVSLWEEYLHFLHEHQDEFGILEMRSCYERAITNAGIHLSEGIKIWKACIRIEETHLATLIDEEQIEEAKEGVRRIYKRAFMVPLNNVEDLEVCYKSWEKNDSKDVLKECADALDKAKKLRSKRKEWEHTLDSGEGEADELLLSNYFSYIQAEEKMGNDPSRVQLLYERAVTSFPITAEIWNSYMRYIQRHLNVPSVVTKVCGRAVRNCPWVSVLWATAVRILDTASCEPGFRQEFWSTFLKFHLHIAPLLGAADFLEILLARCDSCRQQNLEPHELHETFQKMSAMMDEYYPNFVDRGLLLHSYWAECEASRLQDVEAGRAIWESLVSNKYSSIYEAWAGFIDFEKRFGSVDRCRALYNRSYHRRMDDAMHRYTLSHSWLRFERENGTSDLYFKALKKVEDYSTTIENYLAKQKSLAEDDDAEVGNKRRTLQGKKDTSEKRLKKEPGQRENAGMAIQHDDSRTVFVTNLAFSATESDIREKFSACGEVSGVRIIKSSYTGKPKGYAYVDFAMEESVMRATGLAGTQLLGRTINVQKSNPPTHRKKTSHSSTVSRRSDRSIIGTSSAQADSSKLESQPKHGADPGSTSLGFVPRAVRGTPSSSSPSEVPAPPLRTNEDFRAMLLDKK</sequence>
<keyword evidence="7" id="KW-0175">Coiled coil</keyword>
<comment type="subcellular location">
    <subcellularLocation>
        <location evidence="1">Nucleus</location>
    </subcellularLocation>
</comment>
<dbReference type="SUPFAM" id="SSF54928">
    <property type="entry name" value="RNA-binding domain, RBD"/>
    <property type="match status" value="1"/>
</dbReference>
<dbReference type="InterPro" id="IPR000504">
    <property type="entry name" value="RRM_dom"/>
</dbReference>
<evidence type="ECO:0000256" key="4">
    <source>
        <dbReference type="ARBA" id="ARBA00023187"/>
    </source>
</evidence>
<accession>A0A7S3XFL6</accession>
<evidence type="ECO:0000256" key="1">
    <source>
        <dbReference type="ARBA" id="ARBA00004123"/>
    </source>
</evidence>
<dbReference type="GO" id="GO:0006397">
    <property type="term" value="P:mRNA processing"/>
    <property type="evidence" value="ECO:0007669"/>
    <property type="project" value="UniProtKB-KW"/>
</dbReference>
<feature type="domain" description="RRM" evidence="9">
    <location>
        <begin position="578"/>
        <end position="655"/>
    </location>
</feature>
<keyword evidence="2" id="KW-0507">mRNA processing</keyword>
<dbReference type="AlphaFoldDB" id="A0A7S3XFL6"/>
<evidence type="ECO:0000313" key="10">
    <source>
        <dbReference type="EMBL" id="CAE0613515.1"/>
    </source>
</evidence>
<dbReference type="SMART" id="SM00386">
    <property type="entry name" value="HAT"/>
    <property type="match status" value="7"/>
</dbReference>
<keyword evidence="5" id="KW-0539">Nucleus</keyword>
<evidence type="ECO:0000259" key="9">
    <source>
        <dbReference type="PROSITE" id="PS50102"/>
    </source>
</evidence>
<organism evidence="10">
    <name type="scientific">Picocystis salinarum</name>
    <dbReference type="NCBI Taxonomy" id="88271"/>
    <lineage>
        <taxon>Eukaryota</taxon>
        <taxon>Viridiplantae</taxon>
        <taxon>Chlorophyta</taxon>
        <taxon>Picocystophyceae</taxon>
        <taxon>Picocystales</taxon>
        <taxon>Picocystaceae</taxon>
        <taxon>Picocystis</taxon>
    </lineage>
</organism>
<dbReference type="SUPFAM" id="SSF48452">
    <property type="entry name" value="TPR-like"/>
    <property type="match status" value="1"/>
</dbReference>
<feature type="compositionally biased region" description="Basic and acidic residues" evidence="8">
    <location>
        <begin position="687"/>
        <end position="697"/>
    </location>
</feature>
<evidence type="ECO:0000256" key="5">
    <source>
        <dbReference type="ARBA" id="ARBA00023242"/>
    </source>
</evidence>
<name>A0A7S3XFL6_9CHLO</name>
<feature type="compositionally biased region" description="Acidic residues" evidence="8">
    <location>
        <begin position="1"/>
        <end position="29"/>
    </location>
</feature>
<dbReference type="InterPro" id="IPR012677">
    <property type="entry name" value="Nucleotide-bd_a/b_plait_sf"/>
</dbReference>
<dbReference type="GO" id="GO:0003723">
    <property type="term" value="F:RNA binding"/>
    <property type="evidence" value="ECO:0007669"/>
    <property type="project" value="UniProtKB-UniRule"/>
</dbReference>
<protein>
    <recommendedName>
        <fullName evidence="9">RRM domain-containing protein</fullName>
    </recommendedName>
</protein>
<dbReference type="Gene3D" id="3.30.70.330">
    <property type="match status" value="1"/>
</dbReference>
<dbReference type="InterPro" id="IPR011990">
    <property type="entry name" value="TPR-like_helical_dom_sf"/>
</dbReference>
<feature type="compositionally biased region" description="Basic and acidic residues" evidence="8">
    <location>
        <begin position="549"/>
        <end position="564"/>
    </location>
</feature>
<keyword evidence="6" id="KW-0694">RNA-binding</keyword>
<dbReference type="Pfam" id="PF05843">
    <property type="entry name" value="Suf"/>
    <property type="match status" value="1"/>
</dbReference>
<evidence type="ECO:0000256" key="8">
    <source>
        <dbReference type="SAM" id="MobiDB-lite"/>
    </source>
</evidence>
<reference evidence="10" key="1">
    <citation type="submission" date="2021-01" db="EMBL/GenBank/DDBJ databases">
        <authorList>
            <person name="Corre E."/>
            <person name="Pelletier E."/>
            <person name="Niang G."/>
            <person name="Scheremetjew M."/>
            <person name="Finn R."/>
            <person name="Kale V."/>
            <person name="Holt S."/>
            <person name="Cochrane G."/>
            <person name="Meng A."/>
            <person name="Brown T."/>
            <person name="Cohen L."/>
        </authorList>
    </citation>
    <scope>NUCLEOTIDE SEQUENCE</scope>
    <source>
        <strain evidence="10">CCMP1897</strain>
    </source>
</reference>
<dbReference type="InterPro" id="IPR035979">
    <property type="entry name" value="RBD_domain_sf"/>
</dbReference>
<dbReference type="PANTHER" id="PTHR17204">
    <property type="entry name" value="PRE-MRNA PROCESSING PROTEIN PRP39-RELATED"/>
    <property type="match status" value="1"/>
</dbReference>
<feature type="coiled-coil region" evidence="7">
    <location>
        <begin position="225"/>
        <end position="252"/>
    </location>
</feature>
<gene>
    <name evidence="10" type="ORF">PSAL00342_LOCUS7414</name>
</gene>
<dbReference type="EMBL" id="HBIS01009015">
    <property type="protein sequence ID" value="CAE0613515.1"/>
    <property type="molecule type" value="Transcribed_RNA"/>
</dbReference>
<dbReference type="Pfam" id="PF00076">
    <property type="entry name" value="RRM_1"/>
    <property type="match status" value="1"/>
</dbReference>
<feature type="region of interest" description="Disordered" evidence="8">
    <location>
        <begin position="1"/>
        <end position="31"/>
    </location>
</feature>
<keyword evidence="3" id="KW-0677">Repeat</keyword>
<feature type="region of interest" description="Disordered" evidence="8">
    <location>
        <begin position="650"/>
        <end position="733"/>
    </location>
</feature>
<evidence type="ECO:0000256" key="2">
    <source>
        <dbReference type="ARBA" id="ARBA00022664"/>
    </source>
</evidence>
<dbReference type="PANTHER" id="PTHR17204:SF25">
    <property type="entry name" value="RRM DOMAIN-CONTAINING PROTEIN"/>
    <property type="match status" value="1"/>
</dbReference>
<evidence type="ECO:0000256" key="7">
    <source>
        <dbReference type="SAM" id="Coils"/>
    </source>
</evidence>
<dbReference type="PROSITE" id="PS50102">
    <property type="entry name" value="RRM"/>
    <property type="match status" value="1"/>
</dbReference>
<dbReference type="SMART" id="SM00360">
    <property type="entry name" value="RRM"/>
    <property type="match status" value="1"/>
</dbReference>
<dbReference type="InterPro" id="IPR003107">
    <property type="entry name" value="HAT"/>
</dbReference>
<evidence type="ECO:0000256" key="6">
    <source>
        <dbReference type="PROSITE-ProRule" id="PRU00176"/>
    </source>
</evidence>
<dbReference type="GO" id="GO:0005634">
    <property type="term" value="C:nucleus"/>
    <property type="evidence" value="ECO:0007669"/>
    <property type="project" value="UniProtKB-SubCell"/>
</dbReference>
<dbReference type="InterPro" id="IPR008847">
    <property type="entry name" value="Suf"/>
</dbReference>
<proteinExistence type="predicted"/>
<feature type="compositionally biased region" description="Polar residues" evidence="8">
    <location>
        <begin position="677"/>
        <end position="686"/>
    </location>
</feature>
<dbReference type="Gene3D" id="1.25.40.10">
    <property type="entry name" value="Tetratricopeptide repeat domain"/>
    <property type="match status" value="2"/>
</dbReference>
<dbReference type="GO" id="GO:0008380">
    <property type="term" value="P:RNA splicing"/>
    <property type="evidence" value="ECO:0007669"/>
    <property type="project" value="UniProtKB-KW"/>
</dbReference>